<keyword evidence="15" id="KW-1185">Reference proteome</keyword>
<keyword evidence="7 12" id="KW-1133">Transmembrane helix</keyword>
<dbReference type="SMART" id="SM00408">
    <property type="entry name" value="IGc2"/>
    <property type="match status" value="5"/>
</dbReference>
<dbReference type="Pfam" id="PF13927">
    <property type="entry name" value="Ig_3"/>
    <property type="match status" value="2"/>
</dbReference>
<dbReference type="InterPro" id="IPR013783">
    <property type="entry name" value="Ig-like_fold"/>
</dbReference>
<evidence type="ECO:0000256" key="9">
    <source>
        <dbReference type="ARBA" id="ARBA00023157"/>
    </source>
</evidence>
<feature type="domain" description="Ig-like" evidence="14">
    <location>
        <begin position="31"/>
        <end position="98"/>
    </location>
</feature>
<dbReference type="PRINTS" id="PR01472">
    <property type="entry name" value="ICAMVCAM1"/>
</dbReference>
<dbReference type="SMART" id="SM00409">
    <property type="entry name" value="IG"/>
    <property type="match status" value="5"/>
</dbReference>
<evidence type="ECO:0000256" key="3">
    <source>
        <dbReference type="ARBA" id="ARBA00022692"/>
    </source>
</evidence>
<evidence type="ECO:0000256" key="5">
    <source>
        <dbReference type="ARBA" id="ARBA00022737"/>
    </source>
</evidence>
<keyword evidence="10" id="KW-0325">Glycoprotein</keyword>
<feature type="transmembrane region" description="Helical" evidence="12">
    <location>
        <begin position="701"/>
        <end position="721"/>
    </location>
</feature>
<dbReference type="GeneID" id="110145662"/>
<keyword evidence="8 12" id="KW-0472">Membrane</keyword>
<feature type="domain" description="Ig-like" evidence="14">
    <location>
        <begin position="314"/>
        <end position="398"/>
    </location>
</feature>
<evidence type="ECO:0000256" key="2">
    <source>
        <dbReference type="ARBA" id="ARBA00022475"/>
    </source>
</evidence>
<dbReference type="InterPro" id="IPR013151">
    <property type="entry name" value="Immunoglobulin_dom"/>
</dbReference>
<feature type="domain" description="Ig-like" evidence="14">
    <location>
        <begin position="224"/>
        <end position="306"/>
    </location>
</feature>
<evidence type="ECO:0000256" key="1">
    <source>
        <dbReference type="ARBA" id="ARBA00004251"/>
    </source>
</evidence>
<dbReference type="InterPro" id="IPR008424">
    <property type="entry name" value="Ig_C2-set"/>
</dbReference>
<feature type="chain" id="PRO_5047004744" evidence="13">
    <location>
        <begin position="21"/>
        <end position="739"/>
    </location>
</feature>
<dbReference type="InterPro" id="IPR013098">
    <property type="entry name" value="Ig_I-set"/>
</dbReference>
<evidence type="ECO:0000313" key="16">
    <source>
        <dbReference type="RefSeq" id="XP_070323839.1"/>
    </source>
</evidence>
<evidence type="ECO:0000313" key="15">
    <source>
        <dbReference type="Proteomes" id="UP001652640"/>
    </source>
</evidence>
<accession>A0ABM4I7N7</accession>
<evidence type="ECO:0000256" key="12">
    <source>
        <dbReference type="SAM" id="Phobius"/>
    </source>
</evidence>
<dbReference type="InterPro" id="IPR003989">
    <property type="entry name" value="VCAM-1"/>
</dbReference>
<feature type="domain" description="Ig-like" evidence="14">
    <location>
        <begin position="601"/>
        <end position="685"/>
    </location>
</feature>
<dbReference type="InterPro" id="IPR047012">
    <property type="entry name" value="ICAM_VCAM"/>
</dbReference>
<evidence type="ECO:0000256" key="8">
    <source>
        <dbReference type="ARBA" id="ARBA00023136"/>
    </source>
</evidence>
<dbReference type="Gene3D" id="2.60.40.10">
    <property type="entry name" value="Immunoglobulins"/>
    <property type="match status" value="7"/>
</dbReference>
<dbReference type="Proteomes" id="UP001652640">
    <property type="component" value="Chromosome 5"/>
</dbReference>
<reference evidence="15" key="1">
    <citation type="journal article" date="2022" name="J. Hered.">
        <title>A De Novo Chromosome-Level Genome Assembly of the White-Tailed Deer, Odocoileus Virginianus.</title>
        <authorList>
            <person name="London E.W."/>
            <person name="Roca A.L."/>
            <person name="Novakofski J.E."/>
            <person name="Mateus-Pinilla N.E."/>
        </authorList>
    </citation>
    <scope>NUCLEOTIDE SEQUENCE [LARGE SCALE GENOMIC DNA]</scope>
</reference>
<evidence type="ECO:0000256" key="11">
    <source>
        <dbReference type="ARBA" id="ARBA00023319"/>
    </source>
</evidence>
<evidence type="ECO:0000259" key="14">
    <source>
        <dbReference type="PROSITE" id="PS50835"/>
    </source>
</evidence>
<gene>
    <name evidence="16" type="primary">VCAM1</name>
</gene>
<keyword evidence="5" id="KW-0677">Repeat</keyword>
<dbReference type="PANTHER" id="PTHR13771:SF14">
    <property type="entry name" value="VASCULAR CELL ADHESION PROTEIN 1"/>
    <property type="match status" value="1"/>
</dbReference>
<feature type="domain" description="Ig-like" evidence="14">
    <location>
        <begin position="512"/>
        <end position="596"/>
    </location>
</feature>
<evidence type="ECO:0000256" key="7">
    <source>
        <dbReference type="ARBA" id="ARBA00022989"/>
    </source>
</evidence>
<evidence type="ECO:0000256" key="4">
    <source>
        <dbReference type="ARBA" id="ARBA00022729"/>
    </source>
</evidence>
<dbReference type="PROSITE" id="PS50835">
    <property type="entry name" value="IG_LIKE"/>
    <property type="match status" value="5"/>
</dbReference>
<dbReference type="SUPFAM" id="SSF48726">
    <property type="entry name" value="Immunoglobulin"/>
    <property type="match status" value="7"/>
</dbReference>
<dbReference type="RefSeq" id="XP_070323839.1">
    <property type="nucleotide sequence ID" value="XM_070467738.1"/>
</dbReference>
<feature type="signal peptide" evidence="13">
    <location>
        <begin position="1"/>
        <end position="20"/>
    </location>
</feature>
<name>A0ABM4I7N7_ODOVR</name>
<keyword evidence="2" id="KW-1003">Cell membrane</keyword>
<sequence length="739" mass="81473">MPRKMSVIFGVSNIFWTVFAVSQAFKVDMFPDESKIFAQIGDSVSLICSATGCESASFSWRTQMDSPLNGKVRNEGTKSTLTMDPVNFGNEHQYLCTVICGAIKLEKAIRVEIYSFSKDPEIHLGSPPEVGKPVTVTCSVPDVYPFERLEIELFKGNRSMKIQEFLEPSEKKAQETKSLEVTFSPTDEDIGKALVCQATLHIYDDDSPPKVRKTTKELEVYISPKDTAISVNPSTRLQEGDSVTMTCTSAGLPAPRILWSKKLDNGNLQLLSKNATLTLISMRAEDSGIYVCEGDNPVGKDRKEVELIVQEKNFTVEILPGPQIAAQIGDSVVLTCDVRDCDSPSFSWRTQIDSPLNGKVRSEGSKSTLTLSPVSPENEHFYLCTVMCGQRKLEKRIQVKPYSFSSDPEIEMSGPLVSGNPVTVSCKVPNVYRFDRLEIELFKGESIMMNKIFSKDVSKKALETKSLEKTFIPTTEDTGNVLVCLARLSIDEMEFEPKQRQSTQTLYINVAPRDTTILVSPSSILEEGSSVNMTCASDGLPAPQILWSRQLSNGDLQPISENATLTFMSTKMEDSGIYVCEGINQAGISRKEVELIIQVAPKDIQLTAFPSESVKEGDTVIISCTCGNVPPTLIILKKKAKTGYTVLQSTDGAYTIHRAQLEDAGVYQCESKNEVGSQLRSLTLDVKGRESYKDYFSPGLLVLYCASSLIIPAIGMIIYFARRANTTGSYSLVEAQKVC</sequence>
<dbReference type="PANTHER" id="PTHR13771">
    <property type="entry name" value="INTERCELLULAR ADHESION MOLECULE"/>
    <property type="match status" value="1"/>
</dbReference>
<keyword evidence="6" id="KW-0130">Cell adhesion</keyword>
<organism evidence="15 16">
    <name type="scientific">Odocoileus virginianus</name>
    <name type="common">White-tailed deer</name>
    <dbReference type="NCBI Taxonomy" id="9874"/>
    <lineage>
        <taxon>Eukaryota</taxon>
        <taxon>Metazoa</taxon>
        <taxon>Chordata</taxon>
        <taxon>Craniata</taxon>
        <taxon>Vertebrata</taxon>
        <taxon>Euteleostomi</taxon>
        <taxon>Mammalia</taxon>
        <taxon>Eutheria</taxon>
        <taxon>Laurasiatheria</taxon>
        <taxon>Artiodactyla</taxon>
        <taxon>Ruminantia</taxon>
        <taxon>Pecora</taxon>
        <taxon>Cervidae</taxon>
        <taxon>Odocoileinae</taxon>
        <taxon>Odocoileus</taxon>
    </lineage>
</organism>
<dbReference type="PRINTS" id="PR01474">
    <property type="entry name" value="VCAM1"/>
</dbReference>
<keyword evidence="4 13" id="KW-0732">Signal</keyword>
<keyword evidence="3 12" id="KW-0812">Transmembrane</keyword>
<dbReference type="InterPro" id="IPR003598">
    <property type="entry name" value="Ig_sub2"/>
</dbReference>
<dbReference type="InterPro" id="IPR036179">
    <property type="entry name" value="Ig-like_dom_sf"/>
</dbReference>
<evidence type="ECO:0000256" key="13">
    <source>
        <dbReference type="SAM" id="SignalP"/>
    </source>
</evidence>
<keyword evidence="11" id="KW-0393">Immunoglobulin domain</keyword>
<reference evidence="16" key="2">
    <citation type="submission" date="2025-08" db="UniProtKB">
        <authorList>
            <consortium name="RefSeq"/>
        </authorList>
    </citation>
    <scope>IDENTIFICATION</scope>
    <source>
        <tissue evidence="16">Tongue muscle</tissue>
    </source>
</reference>
<comment type="subcellular location">
    <subcellularLocation>
        <location evidence="1">Cell membrane</location>
        <topology evidence="1">Single-pass type I membrane protein</topology>
    </subcellularLocation>
</comment>
<evidence type="ECO:0000256" key="10">
    <source>
        <dbReference type="ARBA" id="ARBA00023180"/>
    </source>
</evidence>
<dbReference type="Pfam" id="PF00047">
    <property type="entry name" value="ig"/>
    <property type="match status" value="1"/>
</dbReference>
<evidence type="ECO:0000256" key="6">
    <source>
        <dbReference type="ARBA" id="ARBA00022889"/>
    </source>
</evidence>
<dbReference type="CDD" id="cd00096">
    <property type="entry name" value="Ig"/>
    <property type="match status" value="1"/>
</dbReference>
<proteinExistence type="predicted"/>
<keyword evidence="9" id="KW-1015">Disulfide bond</keyword>
<protein>
    <submittedName>
        <fullName evidence="16">Vascular cell adhesion protein 1 isoform X1</fullName>
    </submittedName>
</protein>
<dbReference type="InterPro" id="IPR003987">
    <property type="entry name" value="ICAM_VCAM_N"/>
</dbReference>
<dbReference type="InterPro" id="IPR007110">
    <property type="entry name" value="Ig-like_dom"/>
</dbReference>
<dbReference type="Pfam" id="PF05790">
    <property type="entry name" value="C2-set"/>
    <property type="match status" value="2"/>
</dbReference>
<dbReference type="InterPro" id="IPR003599">
    <property type="entry name" value="Ig_sub"/>
</dbReference>
<dbReference type="Pfam" id="PF07679">
    <property type="entry name" value="I-set"/>
    <property type="match status" value="2"/>
</dbReference>